<feature type="compositionally biased region" description="Polar residues" evidence="1">
    <location>
        <begin position="193"/>
        <end position="203"/>
    </location>
</feature>
<evidence type="ECO:0000313" key="4">
    <source>
        <dbReference type="Proteomes" id="UP000235392"/>
    </source>
</evidence>
<comment type="caution">
    <text evidence="3">The sequence shown here is derived from an EMBL/GenBank/DDBJ whole genome shotgun (WGS) entry which is preliminary data.</text>
</comment>
<feature type="compositionally biased region" description="Low complexity" evidence="1">
    <location>
        <begin position="181"/>
        <end position="192"/>
    </location>
</feature>
<dbReference type="PANTHER" id="PTHR45125">
    <property type="entry name" value="F21J9.4-RELATED"/>
    <property type="match status" value="1"/>
</dbReference>
<protein>
    <recommendedName>
        <fullName evidence="2">No apical meristem-associated C-terminal domain-containing protein</fullName>
    </recommendedName>
</protein>
<dbReference type="PANTHER" id="PTHR45125:SF3">
    <property type="entry name" value="NO-APICAL-MERISTEM-ASSOCIATED CARBOXY-TERMINAL DOMAIN PROTEIN"/>
    <property type="match status" value="1"/>
</dbReference>
<evidence type="ECO:0000313" key="3">
    <source>
        <dbReference type="EMBL" id="PLW37229.1"/>
    </source>
</evidence>
<evidence type="ECO:0000259" key="2">
    <source>
        <dbReference type="Pfam" id="PF14303"/>
    </source>
</evidence>
<name>A0A2N5UHK0_9BASI</name>
<dbReference type="Proteomes" id="UP000235392">
    <property type="component" value="Unassembled WGS sequence"/>
</dbReference>
<feature type="region of interest" description="Disordered" evidence="1">
    <location>
        <begin position="174"/>
        <end position="218"/>
    </location>
</feature>
<dbReference type="EMBL" id="PGCI01000146">
    <property type="protein sequence ID" value="PLW37229.1"/>
    <property type="molecule type" value="Genomic_DNA"/>
</dbReference>
<feature type="domain" description="No apical meristem-associated C-terminal" evidence="2">
    <location>
        <begin position="114"/>
        <end position="259"/>
    </location>
</feature>
<dbReference type="InterPro" id="IPR029466">
    <property type="entry name" value="NAM-associated_C"/>
</dbReference>
<organism evidence="3 4">
    <name type="scientific">Puccinia coronata f. sp. avenae</name>
    <dbReference type="NCBI Taxonomy" id="200324"/>
    <lineage>
        <taxon>Eukaryota</taxon>
        <taxon>Fungi</taxon>
        <taxon>Dikarya</taxon>
        <taxon>Basidiomycota</taxon>
        <taxon>Pucciniomycotina</taxon>
        <taxon>Pucciniomycetes</taxon>
        <taxon>Pucciniales</taxon>
        <taxon>Pucciniaceae</taxon>
        <taxon>Puccinia</taxon>
    </lineage>
</organism>
<proteinExistence type="predicted"/>
<gene>
    <name evidence="3" type="ORF">PCASD_15348</name>
</gene>
<sequence length="260" mass="29286">MEHHTAKATRQKNYTEKEDVQLCDLWLDVTQDPVVGTNHTGNGFWNRVTENYMKAFPNVPRTAVGLKSRWATIQGFINKFAGCLNQINNRNQSRTTNKDRLTYALRLYAETYRKAFPHLTCYNILTAAPKWNEYFTALEQKSKSDAMPVQPPVKHGCSSTARTAVFDRLMPAVTQSAQGVSSEPSESTEAPSNAKTSSTTNIEQPVGHKQAKMAQQTLWQTSSWQQSMATSQQQMVEQTKKQNELLESQSKLMSSLAEDS</sequence>
<dbReference type="Pfam" id="PF14303">
    <property type="entry name" value="NAM-associated"/>
    <property type="match status" value="1"/>
</dbReference>
<reference evidence="3 4" key="1">
    <citation type="submission" date="2017-11" db="EMBL/GenBank/DDBJ databases">
        <title>De novo assembly and phasing of dikaryotic genomes from two isolates of Puccinia coronata f. sp. avenae, the causal agent of oat crown rust.</title>
        <authorList>
            <person name="Miller M.E."/>
            <person name="Zhang Y."/>
            <person name="Omidvar V."/>
            <person name="Sperschneider J."/>
            <person name="Schwessinger B."/>
            <person name="Raley C."/>
            <person name="Palmer J.M."/>
            <person name="Garnica D."/>
            <person name="Upadhyaya N."/>
            <person name="Rathjen J."/>
            <person name="Taylor J.M."/>
            <person name="Park R.F."/>
            <person name="Dodds P.N."/>
            <person name="Hirsch C.D."/>
            <person name="Kianian S.F."/>
            <person name="Figueroa M."/>
        </authorList>
    </citation>
    <scope>NUCLEOTIDE SEQUENCE [LARGE SCALE GENOMIC DNA]</scope>
    <source>
        <strain evidence="3">12SD80</strain>
    </source>
</reference>
<dbReference type="AlphaFoldDB" id="A0A2N5UHK0"/>
<accession>A0A2N5UHK0</accession>
<evidence type="ECO:0000256" key="1">
    <source>
        <dbReference type="SAM" id="MobiDB-lite"/>
    </source>
</evidence>